<evidence type="ECO:0000313" key="10">
    <source>
        <dbReference type="EMBL" id="CAD5125814.1"/>
    </source>
</evidence>
<comment type="caution">
    <text evidence="10">The sequence shown here is derived from an EMBL/GenBank/DDBJ whole genome shotgun (WGS) entry which is preliminary data.</text>
</comment>
<feature type="region of interest" description="Disordered" evidence="8">
    <location>
        <begin position="1"/>
        <end position="72"/>
    </location>
</feature>
<evidence type="ECO:0000256" key="1">
    <source>
        <dbReference type="ARBA" id="ARBA00004123"/>
    </source>
</evidence>
<dbReference type="GO" id="GO:0005634">
    <property type="term" value="C:nucleus"/>
    <property type="evidence" value="ECO:0007669"/>
    <property type="project" value="UniProtKB-SubCell"/>
</dbReference>
<dbReference type="PRINTS" id="PR00031">
    <property type="entry name" value="HTHREPRESSR"/>
</dbReference>
<dbReference type="Pfam" id="PF00046">
    <property type="entry name" value="Homeodomain"/>
    <property type="match status" value="1"/>
</dbReference>
<dbReference type="OrthoDB" id="6159439at2759"/>
<dbReference type="AlphaFoldDB" id="A0A7I8WCC1"/>
<keyword evidence="3 6" id="KW-0238">DNA-binding</keyword>
<evidence type="ECO:0000256" key="5">
    <source>
        <dbReference type="ARBA" id="ARBA00023242"/>
    </source>
</evidence>
<accession>A0A7I8WCC1</accession>
<keyword evidence="4 6" id="KW-0371">Homeobox</keyword>
<dbReference type="SMART" id="SM00389">
    <property type="entry name" value="HOX"/>
    <property type="match status" value="1"/>
</dbReference>
<dbReference type="Gene3D" id="1.10.10.60">
    <property type="entry name" value="Homeodomain-like"/>
    <property type="match status" value="1"/>
</dbReference>
<dbReference type="PANTHER" id="PTHR46255:SF3">
    <property type="entry name" value="HOMEOBOX DOMAIN-CONTAINING PROTEIN"/>
    <property type="match status" value="1"/>
</dbReference>
<keyword evidence="5 6" id="KW-0539">Nucleus</keyword>
<evidence type="ECO:0000256" key="3">
    <source>
        <dbReference type="ARBA" id="ARBA00023125"/>
    </source>
</evidence>
<dbReference type="InterPro" id="IPR000047">
    <property type="entry name" value="HTH_motif"/>
</dbReference>
<dbReference type="FunFam" id="1.10.10.60:FF:000057">
    <property type="entry name" value="Short stature homeobox 2"/>
    <property type="match status" value="1"/>
</dbReference>
<keyword evidence="2" id="KW-0217">Developmental protein</keyword>
<comment type="subcellular location">
    <subcellularLocation>
        <location evidence="1 6 7">Nucleus</location>
    </subcellularLocation>
</comment>
<organism evidence="10 11">
    <name type="scientific">Dimorphilus gyrociliatus</name>
    <dbReference type="NCBI Taxonomy" id="2664684"/>
    <lineage>
        <taxon>Eukaryota</taxon>
        <taxon>Metazoa</taxon>
        <taxon>Spiralia</taxon>
        <taxon>Lophotrochozoa</taxon>
        <taxon>Annelida</taxon>
        <taxon>Polychaeta</taxon>
        <taxon>Polychaeta incertae sedis</taxon>
        <taxon>Dinophilidae</taxon>
        <taxon>Dimorphilus</taxon>
    </lineage>
</organism>
<evidence type="ECO:0000256" key="2">
    <source>
        <dbReference type="ARBA" id="ARBA00022473"/>
    </source>
</evidence>
<feature type="compositionally biased region" description="Basic and acidic residues" evidence="8">
    <location>
        <begin position="33"/>
        <end position="66"/>
    </location>
</feature>
<evidence type="ECO:0000313" key="11">
    <source>
        <dbReference type="Proteomes" id="UP000549394"/>
    </source>
</evidence>
<evidence type="ECO:0000256" key="6">
    <source>
        <dbReference type="PROSITE-ProRule" id="PRU00108"/>
    </source>
</evidence>
<feature type="domain" description="Homeobox" evidence="9">
    <location>
        <begin position="68"/>
        <end position="128"/>
    </location>
</feature>
<dbReference type="InterPro" id="IPR001356">
    <property type="entry name" value="HD"/>
</dbReference>
<dbReference type="PROSITE" id="PS00027">
    <property type="entry name" value="HOMEOBOX_1"/>
    <property type="match status" value="1"/>
</dbReference>
<feature type="DNA-binding region" description="Homeobox" evidence="6">
    <location>
        <begin position="70"/>
        <end position="129"/>
    </location>
</feature>
<dbReference type="InterPro" id="IPR017970">
    <property type="entry name" value="Homeobox_CS"/>
</dbReference>
<dbReference type="GO" id="GO:1990837">
    <property type="term" value="F:sequence-specific double-stranded DNA binding"/>
    <property type="evidence" value="ECO:0007669"/>
    <property type="project" value="TreeGrafter"/>
</dbReference>
<feature type="compositionally biased region" description="Polar residues" evidence="8">
    <location>
        <begin position="1"/>
        <end position="12"/>
    </location>
</feature>
<dbReference type="SUPFAM" id="SSF46689">
    <property type="entry name" value="Homeodomain-like"/>
    <property type="match status" value="1"/>
</dbReference>
<name>A0A7I8WCC1_9ANNE</name>
<dbReference type="CDD" id="cd00086">
    <property type="entry name" value="homeodomain"/>
    <property type="match status" value="1"/>
</dbReference>
<keyword evidence="11" id="KW-1185">Reference proteome</keyword>
<dbReference type="PANTHER" id="PTHR46255">
    <property type="entry name" value="SHORT STATURE HOMEOBOX"/>
    <property type="match status" value="1"/>
</dbReference>
<dbReference type="EMBL" id="CAJFCJ010000029">
    <property type="protein sequence ID" value="CAD5125814.1"/>
    <property type="molecule type" value="Genomic_DNA"/>
</dbReference>
<dbReference type="Proteomes" id="UP000549394">
    <property type="component" value="Unassembled WGS sequence"/>
</dbReference>
<sequence length="248" mass="28052">MDRLTQFVTKTFDSGEDEKSNEESPENGLDLSIKSRVEDEKTVTDDLEEGVDKDGGRKMGDDELQNKSKQRRTRTNFTLEQLHELERLFDETHYPDAFMREELSQRLGLSEARVQVWFQNRRAKCRKQESQIHKGLLLAPTSNLTSPPVASSLEGNRMTPYVNLPPLSASRLPFFPPLPDRLFPPSLDSIPLQHPLLFYPHLTPPSAYAALNLALQASVADSALKQSLNMDDMRLKAKKQMTTASLGL</sequence>
<dbReference type="GO" id="GO:0000981">
    <property type="term" value="F:DNA-binding transcription factor activity, RNA polymerase II-specific"/>
    <property type="evidence" value="ECO:0007669"/>
    <property type="project" value="InterPro"/>
</dbReference>
<reference evidence="10 11" key="1">
    <citation type="submission" date="2020-08" db="EMBL/GenBank/DDBJ databases">
        <authorList>
            <person name="Hejnol A."/>
        </authorList>
    </citation>
    <scope>NUCLEOTIDE SEQUENCE [LARGE SCALE GENOMIC DNA]</scope>
</reference>
<protein>
    <submittedName>
        <fullName evidence="10">DgyrCDS14016</fullName>
    </submittedName>
</protein>
<evidence type="ECO:0000256" key="7">
    <source>
        <dbReference type="RuleBase" id="RU000682"/>
    </source>
</evidence>
<evidence type="ECO:0000256" key="8">
    <source>
        <dbReference type="SAM" id="MobiDB-lite"/>
    </source>
</evidence>
<evidence type="ECO:0000259" key="9">
    <source>
        <dbReference type="PROSITE" id="PS50071"/>
    </source>
</evidence>
<proteinExistence type="predicted"/>
<dbReference type="PROSITE" id="PS50071">
    <property type="entry name" value="HOMEOBOX_2"/>
    <property type="match status" value="1"/>
</dbReference>
<gene>
    <name evidence="10" type="ORF">DGYR_LOCUS13133</name>
</gene>
<dbReference type="InterPro" id="IPR009057">
    <property type="entry name" value="Homeodomain-like_sf"/>
</dbReference>
<dbReference type="InterPro" id="IPR052631">
    <property type="entry name" value="Paired_homeobox_Bicoid"/>
</dbReference>
<evidence type="ECO:0000256" key="4">
    <source>
        <dbReference type="ARBA" id="ARBA00023155"/>
    </source>
</evidence>